<feature type="transmembrane region" description="Helical" evidence="1">
    <location>
        <begin position="240"/>
        <end position="265"/>
    </location>
</feature>
<gene>
    <name evidence="2" type="ORF">SAMN05421771_1304</name>
</gene>
<accession>A0A1I6LUM3</accession>
<keyword evidence="1" id="KW-0812">Transmembrane</keyword>
<protein>
    <recommendedName>
        <fullName evidence="4">Glycosyltransferase RgtA/B/C/D-like domain-containing protein</fullName>
    </recommendedName>
</protein>
<dbReference type="AlphaFoldDB" id="A0A1I6LUM3"/>
<feature type="transmembrane region" description="Helical" evidence="1">
    <location>
        <begin position="277"/>
        <end position="293"/>
    </location>
</feature>
<feature type="transmembrane region" description="Helical" evidence="1">
    <location>
        <begin position="299"/>
        <end position="317"/>
    </location>
</feature>
<evidence type="ECO:0000313" key="2">
    <source>
        <dbReference type="EMBL" id="SFS07201.1"/>
    </source>
</evidence>
<feature type="transmembrane region" description="Helical" evidence="1">
    <location>
        <begin position="329"/>
        <end position="348"/>
    </location>
</feature>
<evidence type="ECO:0000256" key="1">
    <source>
        <dbReference type="SAM" id="Phobius"/>
    </source>
</evidence>
<sequence>MTKRADDGGLGMIWRLLAVLGALLLVGFCVAPHFCQASEDAIILFQYSLNLAKTGVISYISDGPRAEGATDFLWMVWIALGEKAGIPAYGLAIATSAACAVGLGVVMVRLAGVRAGLVNVAAVVCLILLAPQTFAAEAGFSVFCFALLLGGMAALVWWGRYGWAVLCGLLLCLTRPDGVVFAGPLLCVYAFQGEGFRARFGKLLGGFIVPGLVYFVWRWHYFGHLLPLPFYVKSDTTRVLHFLVVKSAGSLIPPLVVACLILSIALGRTMLKAQNRLLFGTLIVPSTMFYLAMRLDQNYANRFFLYPLVVMGVLLAANFDSYKGRAGRVLAAGLGVWVLLMGYFWVNWSVIYTLEYPQPEVVALAKELAEMPGRGTMIVTESGAIPYYSKWVAYDPWGLNTPEFALHLIHPQDVKALGPDLVIVHQDVGPMPCSVVDAAKVPFKARSWDNMTQNLIAGVDEGAYTQWLLPQYNAYDRSHPRRWNGQRRYADVDYQCWFLRNGYAGSEKVVSLLREHGGISTVEYEERKVDRN</sequence>
<dbReference type="EMBL" id="FOZL01000001">
    <property type="protein sequence ID" value="SFS07201.1"/>
    <property type="molecule type" value="Genomic_DNA"/>
</dbReference>
<keyword evidence="1" id="KW-1133">Transmembrane helix</keyword>
<dbReference type="OrthoDB" id="5492344at2"/>
<evidence type="ECO:0000313" key="3">
    <source>
        <dbReference type="Proteomes" id="UP000199024"/>
    </source>
</evidence>
<evidence type="ECO:0008006" key="4">
    <source>
        <dbReference type="Google" id="ProtNLM"/>
    </source>
</evidence>
<name>A0A1I6LUM3_9BACT</name>
<reference evidence="2 3" key="1">
    <citation type="submission" date="2016-10" db="EMBL/GenBank/DDBJ databases">
        <authorList>
            <person name="de Groot N.N."/>
        </authorList>
    </citation>
    <scope>NUCLEOTIDE SEQUENCE [LARGE SCALE GENOMIC DNA]</scope>
    <source>
        <strain evidence="2 3">DSM 21001</strain>
    </source>
</reference>
<feature type="transmembrane region" description="Helical" evidence="1">
    <location>
        <begin position="86"/>
        <end position="108"/>
    </location>
</feature>
<dbReference type="STRING" id="474950.SAMN05421771_1304"/>
<dbReference type="Proteomes" id="UP000199024">
    <property type="component" value="Unassembled WGS sequence"/>
</dbReference>
<keyword evidence="3" id="KW-1185">Reference proteome</keyword>
<organism evidence="2 3">
    <name type="scientific">Granulicella pectinivorans</name>
    <dbReference type="NCBI Taxonomy" id="474950"/>
    <lineage>
        <taxon>Bacteria</taxon>
        <taxon>Pseudomonadati</taxon>
        <taxon>Acidobacteriota</taxon>
        <taxon>Terriglobia</taxon>
        <taxon>Terriglobales</taxon>
        <taxon>Acidobacteriaceae</taxon>
        <taxon>Granulicella</taxon>
    </lineage>
</organism>
<feature type="transmembrane region" description="Helical" evidence="1">
    <location>
        <begin position="120"/>
        <end position="149"/>
    </location>
</feature>
<keyword evidence="1" id="KW-0472">Membrane</keyword>
<feature type="transmembrane region" description="Helical" evidence="1">
    <location>
        <begin position="203"/>
        <end position="220"/>
    </location>
</feature>
<dbReference type="RefSeq" id="WP_089837705.1">
    <property type="nucleotide sequence ID" value="NZ_FOZL01000001.1"/>
</dbReference>
<proteinExistence type="predicted"/>